<keyword evidence="2" id="KW-1133">Transmembrane helix</keyword>
<evidence type="ECO:0000259" key="3">
    <source>
        <dbReference type="Pfam" id="PF13088"/>
    </source>
</evidence>
<evidence type="ECO:0000313" key="5">
    <source>
        <dbReference type="Proteomes" id="UP000018688"/>
    </source>
</evidence>
<dbReference type="STRING" id="1357399.HMPREF2087_01023"/>
<feature type="transmembrane region" description="Helical" evidence="2">
    <location>
        <begin position="12"/>
        <end position="28"/>
    </location>
</feature>
<dbReference type="PATRIC" id="fig|1357399.3.peg.1070"/>
<sequence>MAPSKRVKQWGLGFIVVFALVAVAFVWLRSSPPKLSAFALDSSLESSALDSSANPTLEPSYFTIPNPTPSAHASTIVALEHTALPQSLRDSYAFMALFFAGSREGATDVGIYQSFFVKDSRVSFLAKNGDYCGESAVTYAKVCALDSPCKAPFLSQKSCREQVAPESLQSPTAKQATAVQGVAAAGFFRIPRICEEDKGAGRENSALSSSRAAQSGVAIHSTNADSSLEAMDCHASTSALARNDRKNAEILNTPQAEANLDSSKSPSDSKILDEKCGLQGKSQGSYLSGNDCSDFSPLPHFSLKAESPKTPQAAGFADDFVGFQGGGEGIYLSGNEQAPAAESRKSAAKPTPKPQHWSPPREILTPALLSRLSGKFIAKLGNPVSFVDSRGRVHLFVVGVSLGGWATSRVYWLEFDKTLEHLHFRQELALSPFANLSFLVRSSALLLEDGGFILPLYHELARKYPLLLHFDSTLKLDSITKPLPTIGAKAHSKLQPSFTPLSATKAIGVYRSYTPSTMQVSLCELAPLSKPKQLRCQPPKPSNLINYNSSSVLFSTNGIVFLLHNTPPPNRFTHQARI</sequence>
<dbReference type="EMBL" id="AZJJ01000002">
    <property type="protein sequence ID" value="ETD26638.1"/>
    <property type="molecule type" value="Genomic_DNA"/>
</dbReference>
<name>V8CGU8_9HELI</name>
<keyword evidence="2" id="KW-0812">Transmembrane</keyword>
<evidence type="ECO:0000313" key="4">
    <source>
        <dbReference type="EMBL" id="ETD26638.1"/>
    </source>
</evidence>
<protein>
    <recommendedName>
        <fullName evidence="3">Sialidase domain-containing protein</fullName>
    </recommendedName>
</protein>
<feature type="domain" description="Sialidase" evidence="3">
    <location>
        <begin position="351"/>
        <end position="571"/>
    </location>
</feature>
<keyword evidence="2" id="KW-0472">Membrane</keyword>
<dbReference type="HOGENOM" id="CLU_471571_0_0_7"/>
<reference evidence="4 5" key="1">
    <citation type="submission" date="2013-10" db="EMBL/GenBank/DDBJ databases">
        <title>The Genome Sequence of Helicobacter canis NCTC 12740.</title>
        <authorList>
            <consortium name="The Broad Institute Genomics Platform"/>
            <person name="Earl A."/>
            <person name="Fox J.G."/>
            <person name="Shen Z."/>
            <person name="Young S.K."/>
            <person name="Zeng Q."/>
            <person name="Gargeya S."/>
            <person name="Fitzgerald M."/>
            <person name="Abouelleil A."/>
            <person name="Alvarado L."/>
            <person name="Chapman S.B."/>
            <person name="Gainer-Dewar J."/>
            <person name="Goldberg J."/>
            <person name="Griggs A."/>
            <person name="Gujja S."/>
            <person name="Hansen M."/>
            <person name="Howarth C."/>
            <person name="Imamovic A."/>
            <person name="Ireland A."/>
            <person name="Larimer J."/>
            <person name="McCowan C."/>
            <person name="Murphy C."/>
            <person name="Pearson M."/>
            <person name="Poon T.W."/>
            <person name="Priest M."/>
            <person name="Roberts A."/>
            <person name="Saif S."/>
            <person name="Shea T."/>
            <person name="Sykes S."/>
            <person name="Wortman J."/>
            <person name="Nusbaum C."/>
            <person name="Birren B."/>
        </authorList>
    </citation>
    <scope>NUCLEOTIDE SEQUENCE [LARGE SCALE GENOMIC DNA]</scope>
    <source>
        <strain evidence="4 5">NCTC 12740</strain>
    </source>
</reference>
<keyword evidence="5" id="KW-1185">Reference proteome</keyword>
<dbReference type="Pfam" id="PF13088">
    <property type="entry name" value="BNR_2"/>
    <property type="match status" value="1"/>
</dbReference>
<evidence type="ECO:0000256" key="1">
    <source>
        <dbReference type="SAM" id="MobiDB-lite"/>
    </source>
</evidence>
<dbReference type="AlphaFoldDB" id="V8CGU8"/>
<organism evidence="4 5">
    <name type="scientific">Helicobacter canis NCTC 12740</name>
    <dbReference type="NCBI Taxonomy" id="1357399"/>
    <lineage>
        <taxon>Bacteria</taxon>
        <taxon>Pseudomonadati</taxon>
        <taxon>Campylobacterota</taxon>
        <taxon>Epsilonproteobacteria</taxon>
        <taxon>Campylobacterales</taxon>
        <taxon>Helicobacteraceae</taxon>
        <taxon>Helicobacter</taxon>
    </lineage>
</organism>
<dbReference type="Proteomes" id="UP000018688">
    <property type="component" value="Unassembled WGS sequence"/>
</dbReference>
<feature type="compositionally biased region" description="Polar residues" evidence="1">
    <location>
        <begin position="253"/>
        <end position="268"/>
    </location>
</feature>
<dbReference type="RefSeq" id="WP_023929967.1">
    <property type="nucleotide sequence ID" value="NZ_KI669458.1"/>
</dbReference>
<gene>
    <name evidence="4" type="ORF">HMPREF2087_01023</name>
</gene>
<feature type="region of interest" description="Disordered" evidence="1">
    <location>
        <begin position="332"/>
        <end position="360"/>
    </location>
</feature>
<accession>V8CGU8</accession>
<proteinExistence type="predicted"/>
<evidence type="ECO:0000256" key="2">
    <source>
        <dbReference type="SAM" id="Phobius"/>
    </source>
</evidence>
<dbReference type="eggNOG" id="COG4692">
    <property type="taxonomic scope" value="Bacteria"/>
</dbReference>
<comment type="caution">
    <text evidence="4">The sequence shown here is derived from an EMBL/GenBank/DDBJ whole genome shotgun (WGS) entry which is preliminary data.</text>
</comment>
<feature type="region of interest" description="Disordered" evidence="1">
    <location>
        <begin position="253"/>
        <end position="272"/>
    </location>
</feature>
<dbReference type="InterPro" id="IPR011040">
    <property type="entry name" value="Sialidase"/>
</dbReference>